<dbReference type="GeneID" id="83214597"/>
<dbReference type="AlphaFoldDB" id="A0AAD7V0N4"/>
<protein>
    <recommendedName>
        <fullName evidence="3">DNA polymerase epsilon subunit D</fullName>
    </recommendedName>
    <alternativeName>
        <fullName evidence="4">DNA polymerase II subunit D</fullName>
    </alternativeName>
</protein>
<evidence type="ECO:0000256" key="3">
    <source>
        <dbReference type="ARBA" id="ARBA00039775"/>
    </source>
</evidence>
<dbReference type="SUPFAM" id="SSF47113">
    <property type="entry name" value="Histone-fold"/>
    <property type="match status" value="1"/>
</dbReference>
<dbReference type="Proteomes" id="UP001234581">
    <property type="component" value="Unassembled WGS sequence"/>
</dbReference>
<feature type="region of interest" description="Disordered" evidence="5">
    <location>
        <begin position="92"/>
        <end position="182"/>
    </location>
</feature>
<evidence type="ECO:0000313" key="7">
    <source>
        <dbReference type="EMBL" id="KAJ8657108.1"/>
    </source>
</evidence>
<evidence type="ECO:0000259" key="6">
    <source>
        <dbReference type="Pfam" id="PF00808"/>
    </source>
</evidence>
<dbReference type="GO" id="GO:0008622">
    <property type="term" value="C:epsilon DNA polymerase complex"/>
    <property type="evidence" value="ECO:0007669"/>
    <property type="project" value="TreeGrafter"/>
</dbReference>
<feature type="compositionally biased region" description="Low complexity" evidence="5">
    <location>
        <begin position="160"/>
        <end position="182"/>
    </location>
</feature>
<gene>
    <name evidence="7" type="ORF">O0I10_007188</name>
</gene>
<feature type="compositionally biased region" description="Basic and acidic residues" evidence="5">
    <location>
        <begin position="105"/>
        <end position="118"/>
    </location>
</feature>
<dbReference type="InterPro" id="IPR003958">
    <property type="entry name" value="CBFA_NFYB_domain"/>
</dbReference>
<evidence type="ECO:0000256" key="1">
    <source>
        <dbReference type="ARBA" id="ARBA00004123"/>
    </source>
</evidence>
<dbReference type="Gene3D" id="1.10.20.10">
    <property type="entry name" value="Histone, subunit A"/>
    <property type="match status" value="1"/>
</dbReference>
<dbReference type="InterPro" id="IPR009072">
    <property type="entry name" value="Histone-fold"/>
</dbReference>
<dbReference type="RefSeq" id="XP_058342021.1">
    <property type="nucleotide sequence ID" value="XM_058487206.1"/>
</dbReference>
<organism evidence="7 8">
    <name type="scientific">Lichtheimia ornata</name>
    <dbReference type="NCBI Taxonomy" id="688661"/>
    <lineage>
        <taxon>Eukaryota</taxon>
        <taxon>Fungi</taxon>
        <taxon>Fungi incertae sedis</taxon>
        <taxon>Mucoromycota</taxon>
        <taxon>Mucoromycotina</taxon>
        <taxon>Mucoromycetes</taxon>
        <taxon>Mucorales</taxon>
        <taxon>Lichtheimiaceae</taxon>
        <taxon>Lichtheimia</taxon>
    </lineage>
</organism>
<proteinExistence type="predicted"/>
<dbReference type="GO" id="GO:0006272">
    <property type="term" value="P:leading strand elongation"/>
    <property type="evidence" value="ECO:0007669"/>
    <property type="project" value="TreeGrafter"/>
</dbReference>
<dbReference type="CDD" id="cd22928">
    <property type="entry name" value="HFD_POLE3_DPB4"/>
    <property type="match status" value="1"/>
</dbReference>
<feature type="domain" description="Transcription factor CBF/NF-Y/archaeal histone" evidence="6">
    <location>
        <begin position="8"/>
        <end position="72"/>
    </location>
</feature>
<dbReference type="GO" id="GO:0031490">
    <property type="term" value="F:chromatin DNA binding"/>
    <property type="evidence" value="ECO:0007669"/>
    <property type="project" value="TreeGrafter"/>
</dbReference>
<evidence type="ECO:0000313" key="8">
    <source>
        <dbReference type="Proteomes" id="UP001234581"/>
    </source>
</evidence>
<keyword evidence="2" id="KW-0539">Nucleus</keyword>
<dbReference type="EMBL" id="JARTCD010000034">
    <property type="protein sequence ID" value="KAJ8657108.1"/>
    <property type="molecule type" value="Genomic_DNA"/>
</dbReference>
<dbReference type="PANTHER" id="PTHR46172:SF1">
    <property type="entry name" value="DNA POLYMERASE EPSILON SUBUNIT 3"/>
    <property type="match status" value="1"/>
</dbReference>
<dbReference type="GO" id="GO:0008623">
    <property type="term" value="C:CHRAC"/>
    <property type="evidence" value="ECO:0007669"/>
    <property type="project" value="TreeGrafter"/>
</dbReference>
<accession>A0AAD7V0N4</accession>
<dbReference type="InterPro" id="IPR051377">
    <property type="entry name" value="DNA_Pol-Epsilon_Subunit"/>
</dbReference>
<evidence type="ECO:0000256" key="4">
    <source>
        <dbReference type="ARBA" id="ARBA00042096"/>
    </source>
</evidence>
<dbReference type="GO" id="GO:0006974">
    <property type="term" value="P:DNA damage response"/>
    <property type="evidence" value="ECO:0007669"/>
    <property type="project" value="TreeGrafter"/>
</dbReference>
<dbReference type="PANTHER" id="PTHR46172">
    <property type="entry name" value="DNA POLYMERASE EPSILON SUBUNIT 3"/>
    <property type="match status" value="1"/>
</dbReference>
<name>A0AAD7V0N4_9FUNG</name>
<keyword evidence="8" id="KW-1185">Reference proteome</keyword>
<reference evidence="7 8" key="1">
    <citation type="submission" date="2023-03" db="EMBL/GenBank/DDBJ databases">
        <title>Genome sequence of Lichtheimia ornata CBS 291.66.</title>
        <authorList>
            <person name="Mohabir J.T."/>
            <person name="Shea T.P."/>
            <person name="Kurbessoian T."/>
            <person name="Berby B."/>
            <person name="Fontaine J."/>
            <person name="Livny J."/>
            <person name="Gnirke A."/>
            <person name="Stajich J.E."/>
            <person name="Cuomo C.A."/>
        </authorList>
    </citation>
    <scope>NUCLEOTIDE SEQUENCE [LARGE SCALE GENOMIC DNA]</scope>
    <source>
        <strain evidence="7">CBS 291.66</strain>
    </source>
</reference>
<dbReference type="GO" id="GO:0031507">
    <property type="term" value="P:heterochromatin formation"/>
    <property type="evidence" value="ECO:0007669"/>
    <property type="project" value="TreeGrafter"/>
</dbReference>
<dbReference type="GO" id="GO:0046982">
    <property type="term" value="F:protein heterodimerization activity"/>
    <property type="evidence" value="ECO:0007669"/>
    <property type="project" value="InterPro"/>
</dbReference>
<evidence type="ECO:0000256" key="2">
    <source>
        <dbReference type="ARBA" id="ARBA00023242"/>
    </source>
</evidence>
<sequence>MSSIEDNELPKANISRVLKHALPPGTALQKEAKTAVSKSATVFINYLSSVANDTARSANHKTISAADVFKAMEVLELDHLIQPLKESFAAYQQLQSDKKQRKKDKKTEDEARGQKRDADDEEEGTPEPKKRKEDEDDEEEDVDDEEEEKEEDEEMAESQPTAAAAAAASSSSPTAAASNEKE</sequence>
<dbReference type="Pfam" id="PF00808">
    <property type="entry name" value="CBFD_NFYB_HMF"/>
    <property type="match status" value="1"/>
</dbReference>
<comment type="subcellular location">
    <subcellularLocation>
        <location evidence="1">Nucleus</location>
    </subcellularLocation>
</comment>
<evidence type="ECO:0000256" key="5">
    <source>
        <dbReference type="SAM" id="MobiDB-lite"/>
    </source>
</evidence>
<comment type="caution">
    <text evidence="7">The sequence shown here is derived from an EMBL/GenBank/DDBJ whole genome shotgun (WGS) entry which is preliminary data.</text>
</comment>
<feature type="compositionally biased region" description="Acidic residues" evidence="5">
    <location>
        <begin position="134"/>
        <end position="156"/>
    </location>
</feature>